<feature type="compositionally biased region" description="Low complexity" evidence="1">
    <location>
        <begin position="322"/>
        <end position="331"/>
    </location>
</feature>
<dbReference type="Proteomes" id="UP000490386">
    <property type="component" value="Unassembled WGS sequence"/>
</dbReference>
<dbReference type="AlphaFoldDB" id="A0A7J5B5T4"/>
<organism evidence="2 3">
    <name type="scientific">Pseudoclavibacter terrae</name>
    <dbReference type="NCBI Taxonomy" id="1530195"/>
    <lineage>
        <taxon>Bacteria</taxon>
        <taxon>Bacillati</taxon>
        <taxon>Actinomycetota</taxon>
        <taxon>Actinomycetes</taxon>
        <taxon>Micrococcales</taxon>
        <taxon>Microbacteriaceae</taxon>
        <taxon>Pseudoclavibacter</taxon>
    </lineage>
</organism>
<proteinExistence type="predicted"/>
<evidence type="ECO:0000256" key="1">
    <source>
        <dbReference type="SAM" id="MobiDB-lite"/>
    </source>
</evidence>
<sequence length="407" mass="42901">MTNEAVLPAPLGVALDAAELEPSRRLAWAALLDVTPASELGELVAVVPETDDGVYTLQYTTRLPGYPDWRWNVSLVRLVDQAEPTVLEVELLPGDGALLAPSWVPWSDRLADYEAAQLLEAGEAVEGGVEPAEATGGEPAPKSSKRIRRTRTRRRIGADGTAEVEPTGAEPGEDEATAEPSQLSSADASAEDVDAGAAAEKPKKKKRKKDKSAKKAKSEAGDELGADSSERGGTPEEASGAPVDEAPSEGKPKKSRRKRVDQASPEAVELADGKPDESSDESPAQKPERRKRKKAVKSVDTAPDVQADAGDAADESVDSDRAAVAAVQAEPAKAKARGKRRRVVVVPRSEDELPARDPVEFGEAADIREFADDMDDVLDGVDFEPEAASDDSGAAGSTAADSARTED</sequence>
<reference evidence="2 3" key="1">
    <citation type="submission" date="2019-09" db="EMBL/GenBank/DDBJ databases">
        <title>Phylogeny of genus Pseudoclavibacter and closely related genus.</title>
        <authorList>
            <person name="Li Y."/>
        </authorList>
    </citation>
    <scope>NUCLEOTIDE SEQUENCE [LARGE SCALE GENOMIC DNA]</scope>
    <source>
        <strain evidence="2 3">THG-MD12</strain>
    </source>
</reference>
<dbReference type="Pfam" id="PF11228">
    <property type="entry name" value="DUF3027"/>
    <property type="match status" value="1"/>
</dbReference>
<feature type="compositionally biased region" description="Basic residues" evidence="1">
    <location>
        <begin position="202"/>
        <end position="215"/>
    </location>
</feature>
<accession>A0A7J5B5T4</accession>
<feature type="compositionally biased region" description="Low complexity" evidence="1">
    <location>
        <begin position="126"/>
        <end position="140"/>
    </location>
</feature>
<evidence type="ECO:0000313" key="3">
    <source>
        <dbReference type="Proteomes" id="UP000490386"/>
    </source>
</evidence>
<protein>
    <submittedName>
        <fullName evidence="2">DUF3027 domain-containing protein</fullName>
    </submittedName>
</protein>
<name>A0A7J5B5T4_9MICO</name>
<dbReference type="EMBL" id="WBJX01000001">
    <property type="protein sequence ID" value="KAB1639477.1"/>
    <property type="molecule type" value="Genomic_DNA"/>
</dbReference>
<feature type="region of interest" description="Disordered" evidence="1">
    <location>
        <begin position="126"/>
        <end position="342"/>
    </location>
</feature>
<feature type="compositionally biased region" description="Basic residues" evidence="1">
    <location>
        <begin position="143"/>
        <end position="155"/>
    </location>
</feature>
<evidence type="ECO:0000313" key="2">
    <source>
        <dbReference type="EMBL" id="KAB1639477.1"/>
    </source>
</evidence>
<dbReference type="InterPro" id="IPR021391">
    <property type="entry name" value="DUF3027"/>
</dbReference>
<dbReference type="RefSeq" id="WP_151422653.1">
    <property type="nucleotide sequence ID" value="NZ_WBJX01000001.1"/>
</dbReference>
<keyword evidence="3" id="KW-1185">Reference proteome</keyword>
<feature type="compositionally biased region" description="Low complexity" evidence="1">
    <location>
        <begin position="390"/>
        <end position="407"/>
    </location>
</feature>
<comment type="caution">
    <text evidence="2">The sequence shown here is derived from an EMBL/GenBank/DDBJ whole genome shotgun (WGS) entry which is preliminary data.</text>
</comment>
<feature type="region of interest" description="Disordered" evidence="1">
    <location>
        <begin position="381"/>
        <end position="407"/>
    </location>
</feature>
<gene>
    <name evidence="2" type="ORF">F8O03_03845</name>
</gene>
<dbReference type="OrthoDB" id="3210158at2"/>